<feature type="signal peptide" evidence="1">
    <location>
        <begin position="1"/>
        <end position="20"/>
    </location>
</feature>
<feature type="chain" id="PRO_5025612022" description="Ecp2 effector protein domain-containing protein" evidence="1">
    <location>
        <begin position="21"/>
        <end position="356"/>
    </location>
</feature>
<dbReference type="RefSeq" id="XP_033388711.1">
    <property type="nucleotide sequence ID" value="XM_033532071.1"/>
</dbReference>
<proteinExistence type="predicted"/>
<name>A0A6A5Y493_9PLEO</name>
<dbReference type="GeneID" id="54289468"/>
<dbReference type="AlphaFoldDB" id="A0A6A5Y493"/>
<dbReference type="Proteomes" id="UP000799778">
    <property type="component" value="Unassembled WGS sequence"/>
</dbReference>
<accession>A0A6A5Y493</accession>
<evidence type="ECO:0000313" key="3">
    <source>
        <dbReference type="Proteomes" id="UP000799778"/>
    </source>
</evidence>
<keyword evidence="1" id="KW-0732">Signal</keyword>
<evidence type="ECO:0000256" key="1">
    <source>
        <dbReference type="SAM" id="SignalP"/>
    </source>
</evidence>
<evidence type="ECO:0000313" key="2">
    <source>
        <dbReference type="EMBL" id="KAF2020372.1"/>
    </source>
</evidence>
<dbReference type="OrthoDB" id="4672395at2759"/>
<organism evidence="2 3">
    <name type="scientific">Aaosphaeria arxii CBS 175.79</name>
    <dbReference type="NCBI Taxonomy" id="1450172"/>
    <lineage>
        <taxon>Eukaryota</taxon>
        <taxon>Fungi</taxon>
        <taxon>Dikarya</taxon>
        <taxon>Ascomycota</taxon>
        <taxon>Pezizomycotina</taxon>
        <taxon>Dothideomycetes</taxon>
        <taxon>Pleosporomycetidae</taxon>
        <taxon>Pleosporales</taxon>
        <taxon>Pleosporales incertae sedis</taxon>
        <taxon>Aaosphaeria</taxon>
    </lineage>
</organism>
<protein>
    <recommendedName>
        <fullName evidence="4">Ecp2 effector protein domain-containing protein</fullName>
    </recommendedName>
</protein>
<gene>
    <name evidence="2" type="ORF">BU24DRAFT_463</name>
</gene>
<keyword evidence="3" id="KW-1185">Reference proteome</keyword>
<dbReference type="EMBL" id="ML978066">
    <property type="protein sequence ID" value="KAF2020372.1"/>
    <property type="molecule type" value="Genomic_DNA"/>
</dbReference>
<reference evidence="2" key="1">
    <citation type="journal article" date="2020" name="Stud. Mycol.">
        <title>101 Dothideomycetes genomes: a test case for predicting lifestyles and emergence of pathogens.</title>
        <authorList>
            <person name="Haridas S."/>
            <person name="Albert R."/>
            <person name="Binder M."/>
            <person name="Bloem J."/>
            <person name="Labutti K."/>
            <person name="Salamov A."/>
            <person name="Andreopoulos B."/>
            <person name="Baker S."/>
            <person name="Barry K."/>
            <person name="Bills G."/>
            <person name="Bluhm B."/>
            <person name="Cannon C."/>
            <person name="Castanera R."/>
            <person name="Culley D."/>
            <person name="Daum C."/>
            <person name="Ezra D."/>
            <person name="Gonzalez J."/>
            <person name="Henrissat B."/>
            <person name="Kuo A."/>
            <person name="Liang C."/>
            <person name="Lipzen A."/>
            <person name="Lutzoni F."/>
            <person name="Magnuson J."/>
            <person name="Mondo S."/>
            <person name="Nolan M."/>
            <person name="Ohm R."/>
            <person name="Pangilinan J."/>
            <person name="Park H.-J."/>
            <person name="Ramirez L."/>
            <person name="Alfaro M."/>
            <person name="Sun H."/>
            <person name="Tritt A."/>
            <person name="Yoshinaga Y."/>
            <person name="Zwiers L.-H."/>
            <person name="Turgeon B."/>
            <person name="Goodwin S."/>
            <person name="Spatafora J."/>
            <person name="Crous P."/>
            <person name="Grigoriev I."/>
        </authorList>
    </citation>
    <scope>NUCLEOTIDE SEQUENCE</scope>
    <source>
        <strain evidence="2">CBS 175.79</strain>
    </source>
</reference>
<evidence type="ECO:0008006" key="4">
    <source>
        <dbReference type="Google" id="ProtNLM"/>
    </source>
</evidence>
<sequence>MHSSQLFLSLAAVAINTVTADSANPVGYPTDTSETRCDGLVRPTWADCHRLRDGLVKSGSEVPAGPGYLAGKVVSDGKCQLRHVMCEQSSATFTTPANKMGDFINLIERTCVIGDDLVSGGAHRYGQACIIIEDPNNKYSKRDGDDTLEFFTTDGTFDDQGRPNLTPATREDVFLKEPIATNNEKKESRAAVPFGDSLKSRQCNPPSDPCGTYTELTFIKNFRGSAHKVCNDVLPNGAMCAEANTQTITEETSMATTLQANIAEVITVGGTFTQSSGKQNSETLTTTIVVKDCPSGKGYVVWYPYFEVSRGKCGQGKTGSCDGTCYAEIKDVDCELRRPIQPGHGVLTGEYGVQCI</sequence>